<dbReference type="InterPro" id="IPR014966">
    <property type="entry name" value="FRG-dom"/>
</dbReference>
<organism evidence="2 3">
    <name type="scientific">Serratia fonticola</name>
    <dbReference type="NCBI Taxonomy" id="47917"/>
    <lineage>
        <taxon>Bacteria</taxon>
        <taxon>Pseudomonadati</taxon>
        <taxon>Pseudomonadota</taxon>
        <taxon>Gammaproteobacteria</taxon>
        <taxon>Enterobacterales</taxon>
        <taxon>Yersiniaceae</taxon>
        <taxon>Serratia</taxon>
    </lineage>
</organism>
<reference evidence="2" key="1">
    <citation type="submission" date="2023-08" db="EMBL/GenBank/DDBJ databases">
        <title>The Comparative Genomic Analysis of Yersiniaceae from Polar Regions.</title>
        <authorList>
            <person name="Goncharov A."/>
            <person name="Aslanov B."/>
            <person name="Kolodzhieva V."/>
            <person name="Azarov D."/>
            <person name="Mochov A."/>
            <person name="Lebedeva E."/>
        </authorList>
    </citation>
    <scope>NUCLEOTIDE SEQUENCE</scope>
    <source>
        <strain evidence="2">Vf</strain>
    </source>
</reference>
<dbReference type="Pfam" id="PF08867">
    <property type="entry name" value="FRG"/>
    <property type="match status" value="1"/>
</dbReference>
<gene>
    <name evidence="2" type="ORF">RDT67_07530</name>
</gene>
<feature type="domain" description="FRG" evidence="1">
    <location>
        <begin position="30"/>
        <end position="182"/>
    </location>
</feature>
<evidence type="ECO:0000259" key="1">
    <source>
        <dbReference type="SMART" id="SM00901"/>
    </source>
</evidence>
<dbReference type="EMBL" id="JAVIGA010000005">
    <property type="protein sequence ID" value="MDQ9126276.1"/>
    <property type="molecule type" value="Genomic_DNA"/>
</dbReference>
<accession>A0AAJ1Y965</accession>
<evidence type="ECO:0000313" key="3">
    <source>
        <dbReference type="Proteomes" id="UP001224622"/>
    </source>
</evidence>
<protein>
    <submittedName>
        <fullName evidence="2">FRG domain-containing protein</fullName>
    </submittedName>
</protein>
<dbReference type="Proteomes" id="UP001224622">
    <property type="component" value="Unassembled WGS sequence"/>
</dbReference>
<proteinExistence type="predicted"/>
<dbReference type="SMART" id="SM00901">
    <property type="entry name" value="FRG"/>
    <property type="match status" value="1"/>
</dbReference>
<evidence type="ECO:0000313" key="2">
    <source>
        <dbReference type="EMBL" id="MDQ9126276.1"/>
    </source>
</evidence>
<sequence length="323" mass="37233">MIKEEFEVCYSFENTADFFNFFTPWSNEYSLDDYVFRGHSSDKYELVPLALRKDKAHKLAEINSNSVSPSNVPRSIRQIIVEKGLLRDFYKIANEHGLIIPMTRDLSERLYMRSDLRAIYSFSTPDMSENKKWPSNEILELSALAQHYGLPTRLLDWTDDPFIAIYFALRSAMGKEGNLEIWCINRGVITKGESAGMDLGVKFYTPHYANNPNIRAQKGLFTYYPVDDKITLDSHIEANKNVDDIDRRPLNLIMKETVYPPFHPSMFKRVTLPCHLAKEAFKTLSRLGYSSARVYPGYDGVVKEINDRRLIQRGGISNDSFIP</sequence>
<name>A0AAJ1Y965_SERFO</name>
<comment type="caution">
    <text evidence="2">The sequence shown here is derived from an EMBL/GenBank/DDBJ whole genome shotgun (WGS) entry which is preliminary data.</text>
</comment>
<dbReference type="AlphaFoldDB" id="A0AAJ1Y965"/>
<dbReference type="RefSeq" id="WP_309047018.1">
    <property type="nucleotide sequence ID" value="NZ_JAVIGA010000005.1"/>
</dbReference>